<evidence type="ECO:0000313" key="1">
    <source>
        <dbReference type="EMBL" id="PZX54004.1"/>
    </source>
</evidence>
<keyword evidence="2" id="KW-1185">Reference proteome</keyword>
<name>A0A2W7R0F2_9BACT</name>
<protein>
    <submittedName>
        <fullName evidence="1">Uncharacterized protein</fullName>
    </submittedName>
</protein>
<accession>A0A2W7R0F2</accession>
<reference evidence="1 2" key="1">
    <citation type="submission" date="2018-06" db="EMBL/GenBank/DDBJ databases">
        <title>Genomic Encyclopedia of Archaeal and Bacterial Type Strains, Phase II (KMG-II): from individual species to whole genera.</title>
        <authorList>
            <person name="Goeker M."/>
        </authorList>
    </citation>
    <scope>NUCLEOTIDE SEQUENCE [LARGE SCALE GENOMIC DNA]</scope>
    <source>
        <strain evidence="1 2">DSM 19830</strain>
    </source>
</reference>
<comment type="caution">
    <text evidence="1">The sequence shown here is derived from an EMBL/GenBank/DDBJ whole genome shotgun (WGS) entry which is preliminary data.</text>
</comment>
<dbReference type="RefSeq" id="WP_111317423.1">
    <property type="nucleotide sequence ID" value="NZ_QKZT01000005.1"/>
</dbReference>
<sequence length="582" mass="63926">MSLNPSNQSFLSSPKYGYDFVVATSQASINSGLLEYLDDSNQPISYLCFLADSEGNPTVEISLGDLMKKTGGINPFEIPEGISYDDPRISTLTKNMFVVGLKIQLGLPSGILPKDLPKVIQLGNAANNVGFNLLCSQFTVIQNSPPSGFGSAGTWNVWSQPANKSWHFSTRVNLVYKDLDSELNTPYFNNHPKKKQALINQLKNLNSGAFSLQQLLFDLDNAAIQSIPTINGIESGSDAEYVITKSFVDLYFQTAKAYGEPILSVHAVDNQPDNSSLRLTDIEREVGQFVDANGAPIENPSPVQEEAATLAYLCAVNNNKLPGAAVFSWNWLDPNQISDFSGVIAVNRNTLAQYYSEVLVPVLRNSCIAVKCDVTHEDGSWITGKVKYKGAFTSGQNPTSVSFPGSGAEVLKISYCDSCKDSTKDGATYGELKLNSKFDCSISFSGNQITIVQHLLVSIYLQWDATGDSVDFFDKKYTDVYTLSVDQNGDLQMSAPKSTFEDNSKKPDRSWIVNLFTNINTIIESFDKQISGFLNGKINDIPATDIKNFIFPGANVLTYKDVQFSENQDLISEITYLSTERI</sequence>
<evidence type="ECO:0000313" key="2">
    <source>
        <dbReference type="Proteomes" id="UP000248882"/>
    </source>
</evidence>
<dbReference type="OrthoDB" id="612827at2"/>
<dbReference type="Proteomes" id="UP000248882">
    <property type="component" value="Unassembled WGS sequence"/>
</dbReference>
<dbReference type="EMBL" id="QKZT01000005">
    <property type="protein sequence ID" value="PZX54004.1"/>
    <property type="molecule type" value="Genomic_DNA"/>
</dbReference>
<gene>
    <name evidence="1" type="ORF">LV85_01342</name>
</gene>
<organism evidence="1 2">
    <name type="scientific">Algoriphagus chordae</name>
    <dbReference type="NCBI Taxonomy" id="237019"/>
    <lineage>
        <taxon>Bacteria</taxon>
        <taxon>Pseudomonadati</taxon>
        <taxon>Bacteroidota</taxon>
        <taxon>Cytophagia</taxon>
        <taxon>Cytophagales</taxon>
        <taxon>Cyclobacteriaceae</taxon>
        <taxon>Algoriphagus</taxon>
    </lineage>
</organism>
<dbReference type="AlphaFoldDB" id="A0A2W7R0F2"/>
<proteinExistence type="predicted"/>